<dbReference type="GO" id="GO:0008202">
    <property type="term" value="P:steroid metabolic process"/>
    <property type="evidence" value="ECO:0007669"/>
    <property type="project" value="TreeGrafter"/>
</dbReference>
<keyword evidence="1" id="KW-1133">Transmembrane helix</keyword>
<evidence type="ECO:0000313" key="2">
    <source>
        <dbReference type="EMBL" id="JAR88839.1"/>
    </source>
</evidence>
<protein>
    <submittedName>
        <fullName evidence="2">Putative 17beta-hydroxysteroid dehydrogenase type 2</fullName>
    </submittedName>
</protein>
<reference evidence="2" key="1">
    <citation type="journal article" date="2018" name="PLoS Negl. Trop. Dis.">
        <title>Sialome diversity of ticks revealed by RNAseq of single tick salivary glands.</title>
        <authorList>
            <person name="Perner J."/>
            <person name="Kropackova S."/>
            <person name="Kopacek P."/>
            <person name="Ribeiro J.M."/>
        </authorList>
    </citation>
    <scope>NUCLEOTIDE SEQUENCE</scope>
    <source>
        <strain evidence="2">Siblings of single egg batch collected in Ceske Budejovice</strain>
        <tissue evidence="2">Salivary glands</tissue>
    </source>
</reference>
<dbReference type="SUPFAM" id="SSF51735">
    <property type="entry name" value="NAD(P)-binding Rossmann-fold domains"/>
    <property type="match status" value="1"/>
</dbReference>
<dbReference type="InterPro" id="IPR002347">
    <property type="entry name" value="SDR_fam"/>
</dbReference>
<evidence type="ECO:0000256" key="1">
    <source>
        <dbReference type="SAM" id="Phobius"/>
    </source>
</evidence>
<accession>A0A147BDK4</accession>
<organism evidence="2">
    <name type="scientific">Ixodes ricinus</name>
    <name type="common">Common tick</name>
    <name type="synonym">Acarus ricinus</name>
    <dbReference type="NCBI Taxonomy" id="34613"/>
    <lineage>
        <taxon>Eukaryota</taxon>
        <taxon>Metazoa</taxon>
        <taxon>Ecdysozoa</taxon>
        <taxon>Arthropoda</taxon>
        <taxon>Chelicerata</taxon>
        <taxon>Arachnida</taxon>
        <taxon>Acari</taxon>
        <taxon>Parasitiformes</taxon>
        <taxon>Ixodida</taxon>
        <taxon>Ixodoidea</taxon>
        <taxon>Ixodidae</taxon>
        <taxon>Ixodinae</taxon>
        <taxon>Ixodes</taxon>
    </lineage>
</organism>
<dbReference type="AlphaFoldDB" id="A0A147BDK4"/>
<dbReference type="GO" id="GO:0016491">
    <property type="term" value="F:oxidoreductase activity"/>
    <property type="evidence" value="ECO:0007669"/>
    <property type="project" value="TreeGrafter"/>
</dbReference>
<keyword evidence="1" id="KW-0812">Transmembrane</keyword>
<sequence>MYFKLVLAFTLAGLMLLRAVDVVWDLFALVAALIASFVGASHVSRMLVRMINADRIQTVNKSVFITGCEVGFGRDAAIELAHRGFTVFAACASPDAPHVDFLKRTPNVTVLSLSVLNTEDLSNAVMVVSNHPSELWAIVLAESLGFIGEVEWDVAQNLERMHEAHVAGPFRVVRAFLPLLRESKGRIITIGGFAGRLSFPGLVPYCMTKAALISLSDGLRRECAKWGITVCTINPFHYKTVDTPPPPPPPVGRRRSSLSQLSQAHLDVYGDEYLLNFKLIAERRLLLFARQPHRAVVEDIVDALTHRYPLLNYNSAASGDVLLWTLLEILPAEFTDAILNCVMGGRKPQPRLHTAVQPESSLAPMIGLTGSGVDNALFPRR</sequence>
<dbReference type="PANTHER" id="PTHR43313:SF36">
    <property type="entry name" value="D-BETA-HYDROXYBUTYRATE DEHYDROGENASE, MITOCHONDRIAL"/>
    <property type="match status" value="1"/>
</dbReference>
<proteinExistence type="predicted"/>
<dbReference type="Gene3D" id="3.40.50.720">
    <property type="entry name" value="NAD(P)-binding Rossmann-like Domain"/>
    <property type="match status" value="1"/>
</dbReference>
<dbReference type="InterPro" id="IPR036291">
    <property type="entry name" value="NAD(P)-bd_dom_sf"/>
</dbReference>
<dbReference type="EMBL" id="GEGO01006565">
    <property type="protein sequence ID" value="JAR88839.1"/>
    <property type="molecule type" value="Transcribed_RNA"/>
</dbReference>
<keyword evidence="1" id="KW-0472">Membrane</keyword>
<feature type="transmembrane region" description="Helical" evidence="1">
    <location>
        <begin position="29"/>
        <end position="48"/>
    </location>
</feature>
<name>A0A147BDK4_IXORI</name>
<dbReference type="Pfam" id="PF00106">
    <property type="entry name" value="adh_short"/>
    <property type="match status" value="1"/>
</dbReference>
<dbReference type="PRINTS" id="PR00081">
    <property type="entry name" value="GDHRDH"/>
</dbReference>
<dbReference type="PANTHER" id="PTHR43313">
    <property type="entry name" value="SHORT-CHAIN DEHYDROGENASE/REDUCTASE FAMILY 9C"/>
    <property type="match status" value="1"/>
</dbReference>